<evidence type="ECO:0000313" key="3">
    <source>
        <dbReference type="EMBL" id="KIL43426.1"/>
    </source>
</evidence>
<dbReference type="SUPFAM" id="SSF48452">
    <property type="entry name" value="TPR-like"/>
    <property type="match status" value="1"/>
</dbReference>
<feature type="compositionally biased region" description="Basic residues" evidence="2">
    <location>
        <begin position="326"/>
        <end position="340"/>
    </location>
</feature>
<name>A0A0C2VFY8_9BACL</name>
<dbReference type="AlphaFoldDB" id="A0A0C2VFY8"/>
<organism evidence="3 4">
    <name type="scientific">Jeotgalibacillus alimentarius</name>
    <dbReference type="NCBI Taxonomy" id="135826"/>
    <lineage>
        <taxon>Bacteria</taxon>
        <taxon>Bacillati</taxon>
        <taxon>Bacillota</taxon>
        <taxon>Bacilli</taxon>
        <taxon>Bacillales</taxon>
        <taxon>Caryophanaceae</taxon>
        <taxon>Jeotgalibacillus</taxon>
    </lineage>
</organism>
<dbReference type="EMBL" id="JXRQ01000029">
    <property type="protein sequence ID" value="KIL43426.1"/>
    <property type="molecule type" value="Genomic_DNA"/>
</dbReference>
<accession>A0A0C2VFY8</accession>
<proteinExistence type="predicted"/>
<comment type="caution">
    <text evidence="3">The sequence shown here is derived from an EMBL/GenBank/DDBJ whole genome shotgun (WGS) entry which is preliminary data.</text>
</comment>
<dbReference type="PROSITE" id="PS50005">
    <property type="entry name" value="TPR"/>
    <property type="match status" value="1"/>
</dbReference>
<evidence type="ECO:0000313" key="4">
    <source>
        <dbReference type="Proteomes" id="UP000031950"/>
    </source>
</evidence>
<gene>
    <name evidence="3" type="ORF">KP77_31320</name>
</gene>
<dbReference type="InterPro" id="IPR019734">
    <property type="entry name" value="TPR_rpt"/>
</dbReference>
<dbReference type="RefSeq" id="WP_041123643.1">
    <property type="nucleotide sequence ID" value="NZ_JXRQ01000029.1"/>
</dbReference>
<dbReference type="SMART" id="SM00028">
    <property type="entry name" value="TPR"/>
    <property type="match status" value="2"/>
</dbReference>
<feature type="repeat" description="TPR" evidence="1">
    <location>
        <begin position="156"/>
        <end position="189"/>
    </location>
</feature>
<feature type="region of interest" description="Disordered" evidence="2">
    <location>
        <begin position="316"/>
        <end position="340"/>
    </location>
</feature>
<feature type="compositionally biased region" description="Basic and acidic residues" evidence="2">
    <location>
        <begin position="316"/>
        <end position="325"/>
    </location>
</feature>
<dbReference type="InterPro" id="IPR011990">
    <property type="entry name" value="TPR-like_helical_dom_sf"/>
</dbReference>
<sequence>MDIQCNPMLLELLNIEKNEKEQLPGKYTKLIASHLSKMEYLHPVNRHSFTCKSCGKKGIYDAGEILINHDRFSEDADIESYIQMTGYFRCKSCNDAGNWILSTDMQGDVFMKGIMSMASGGRGFGELYLSDGSRHTYATDGEAHLLRKIKASHDDGFIWNRLGNLYHAGGRHDLAMCAFEQAIKVDPTQLETHYTIAMLLFDAEEYELAGTHFHKALLLARYYDQLDAEKLREMLAHGYTYLFDIRQKTNGKVELFAHYADHPELPSPEEHEAKSIINFEVEVFPDEPESFFPLVEMYMADRAKELPYQKRTFFRNMDRPPIKPIKEKKKKKRTKRNRKK</sequence>
<dbReference type="Gene3D" id="1.25.40.10">
    <property type="entry name" value="Tetratricopeptide repeat domain"/>
    <property type="match status" value="1"/>
</dbReference>
<dbReference type="OrthoDB" id="1675022at2"/>
<evidence type="ECO:0000256" key="2">
    <source>
        <dbReference type="SAM" id="MobiDB-lite"/>
    </source>
</evidence>
<evidence type="ECO:0000256" key="1">
    <source>
        <dbReference type="PROSITE-ProRule" id="PRU00339"/>
    </source>
</evidence>
<dbReference type="STRING" id="135826.KP77_31320"/>
<dbReference type="Pfam" id="PF13181">
    <property type="entry name" value="TPR_8"/>
    <property type="match status" value="1"/>
</dbReference>
<dbReference type="PATRIC" id="fig|135826.4.peg.3113"/>
<dbReference type="Proteomes" id="UP000031950">
    <property type="component" value="Unassembled WGS sequence"/>
</dbReference>
<protein>
    <submittedName>
        <fullName evidence="3">Uncharacterized protein</fullName>
    </submittedName>
</protein>
<keyword evidence="1" id="KW-0802">TPR repeat</keyword>
<reference evidence="3 4" key="1">
    <citation type="submission" date="2015-01" db="EMBL/GenBank/DDBJ databases">
        <title>Genome sequence of Jeotgalibacillus alimentarius.</title>
        <authorList>
            <person name="Goh K.M."/>
            <person name="Chan K.-G."/>
            <person name="Yaakop A.S."/>
            <person name="Ee R."/>
            <person name="Gan H.M."/>
            <person name="Chan C.S."/>
        </authorList>
    </citation>
    <scope>NUCLEOTIDE SEQUENCE [LARGE SCALE GENOMIC DNA]</scope>
    <source>
        <strain evidence="3 4">YKJ-13</strain>
    </source>
</reference>
<keyword evidence="4" id="KW-1185">Reference proteome</keyword>